<dbReference type="EMBL" id="JABDTM020031099">
    <property type="protein sequence ID" value="KAH0807206.1"/>
    <property type="molecule type" value="Genomic_DNA"/>
</dbReference>
<dbReference type="Proteomes" id="UP000719412">
    <property type="component" value="Unassembled WGS sequence"/>
</dbReference>
<reference evidence="3" key="1">
    <citation type="journal article" date="2020" name="J Insects Food Feed">
        <title>The yellow mealworm (Tenebrio molitor) genome: a resource for the emerging insects as food and feed industry.</title>
        <authorList>
            <person name="Eriksson T."/>
            <person name="Andere A."/>
            <person name="Kelstrup H."/>
            <person name="Emery V."/>
            <person name="Picard C."/>
        </authorList>
    </citation>
    <scope>NUCLEOTIDE SEQUENCE</scope>
    <source>
        <strain evidence="3">Stoneville</strain>
        <tissue evidence="3">Whole head</tissue>
    </source>
</reference>
<dbReference type="EMBL" id="JABDTM020031098">
    <property type="protein sequence ID" value="KAH0807207.1"/>
    <property type="molecule type" value="Genomic_DNA"/>
</dbReference>
<dbReference type="AlphaFoldDB" id="A0A8J6H3G2"/>
<evidence type="ECO:0000313" key="3">
    <source>
        <dbReference type="EMBL" id="KAH0807207.1"/>
    </source>
</evidence>
<evidence type="ECO:0000313" key="2">
    <source>
        <dbReference type="EMBL" id="KAH0807206.1"/>
    </source>
</evidence>
<reference evidence="3" key="2">
    <citation type="submission" date="2021-08" db="EMBL/GenBank/DDBJ databases">
        <authorList>
            <person name="Eriksson T."/>
        </authorList>
    </citation>
    <scope>NUCLEOTIDE SEQUENCE</scope>
    <source>
        <strain evidence="3">Stoneville</strain>
        <tissue evidence="3">Whole head</tissue>
    </source>
</reference>
<evidence type="ECO:0000313" key="4">
    <source>
        <dbReference type="Proteomes" id="UP000719412"/>
    </source>
</evidence>
<feature type="region of interest" description="Disordered" evidence="1">
    <location>
        <begin position="1"/>
        <end position="25"/>
    </location>
</feature>
<evidence type="ECO:0000256" key="1">
    <source>
        <dbReference type="SAM" id="MobiDB-lite"/>
    </source>
</evidence>
<proteinExistence type="predicted"/>
<name>A0A8J6H3G2_TENMO</name>
<feature type="compositionally biased region" description="Polar residues" evidence="1">
    <location>
        <begin position="1"/>
        <end position="24"/>
    </location>
</feature>
<comment type="caution">
    <text evidence="3">The sequence shown here is derived from an EMBL/GenBank/DDBJ whole genome shotgun (WGS) entry which is preliminary data.</text>
</comment>
<gene>
    <name evidence="3" type="ORF">GEV33_015584</name>
    <name evidence="2" type="ORF">GEV33_015585</name>
</gene>
<organism evidence="3 4">
    <name type="scientific">Tenebrio molitor</name>
    <name type="common">Yellow mealworm beetle</name>
    <dbReference type="NCBI Taxonomy" id="7067"/>
    <lineage>
        <taxon>Eukaryota</taxon>
        <taxon>Metazoa</taxon>
        <taxon>Ecdysozoa</taxon>
        <taxon>Arthropoda</taxon>
        <taxon>Hexapoda</taxon>
        <taxon>Insecta</taxon>
        <taxon>Pterygota</taxon>
        <taxon>Neoptera</taxon>
        <taxon>Endopterygota</taxon>
        <taxon>Coleoptera</taxon>
        <taxon>Polyphaga</taxon>
        <taxon>Cucujiformia</taxon>
        <taxon>Tenebrionidae</taxon>
        <taxon>Tenebrio</taxon>
    </lineage>
</organism>
<sequence>MNRSQTNDRISIPQDLSSNSQEDSIVQVHESSYPLFTGRRIYECSRIHRDGNVLGLPPKNLRTEGVEAINRGNQRQNGDFSRPFAGSVVRPTRRRDVVEFTRAVGDDSSKYHRPHRQADHGLHYGRFQTERFCGSGSRRVLSVQVVPGLTGRCRIYPPASQEQW</sequence>
<accession>A0A8J6H3G2</accession>
<protein>
    <submittedName>
        <fullName evidence="3">Uncharacterized protein</fullName>
    </submittedName>
</protein>
<keyword evidence="4" id="KW-1185">Reference proteome</keyword>